<evidence type="ECO:0000256" key="4">
    <source>
        <dbReference type="SAM" id="SignalP"/>
    </source>
</evidence>
<dbReference type="Pfam" id="PF07532">
    <property type="entry name" value="Big_4"/>
    <property type="match status" value="1"/>
</dbReference>
<dbReference type="PANTHER" id="PTHR43301">
    <property type="entry name" value="ARABINAN ENDO-1,5-ALPHA-L-ARABINOSIDASE"/>
    <property type="match status" value="1"/>
</dbReference>
<feature type="region of interest" description="Disordered" evidence="3">
    <location>
        <begin position="1419"/>
        <end position="1474"/>
    </location>
</feature>
<dbReference type="Pfam" id="PF13385">
    <property type="entry name" value="Laminin_G_3"/>
    <property type="match status" value="1"/>
</dbReference>
<sequence>MIHRVKRYLAAVLSLAMVLTLLPPVEAKAEEIGKTTNISVSKVVVSGAQTDIKGGVLVATNNCGTSGNNSAAALVTGETGSSQEGNLGSARVAGMAFALPTAAKIDADAITKAELTITVTGVNKNLGERFTKAGLFQVDPSYYDGMKSDTSDNAASTYPAAGNQYDYASTVYSNEQIAADNLGKKTFDVTDWVKAAIKNNDSYAIFRIQTVLSGFIMQNEGSDAPSLAITVTEETDPVQAAADALTIPTTLKHDITLPAAGLHGTVITWKSDDPSVVTDAGVITRAETNKTATLTATIAKADVTPDEDNSVTKDFTVTVVKKYTGNLIASYQFAADDSTVTAKDISGNGYDGTVKGNGAVVENGLLTLPGGEAGSDAAYVELPGDLFEEEDTLTITTWLKDEIDDGDYAAMFFGTKTKYVDADSSATMPVNYWLLNPSKDGCFKSVWTDGDNASKPYNTETVESGEWTSDEWSLYTTVITPTSITGYYNGVEVCSDEKTKTTTDFGTDLTAFIGRSSYNDAFYKGGVYGVKVYDKALSEDEIWSEYYNNFPSAVTVNDLYNRTKTEVEKLMLGDNDSTDNVISPLTFTTQKNQIDLTWKSSDTTVINDEGKNVYTGADAKKITITLTGSYKGTEVFKDDIEITVESALREDAESLESITIPNADAIRGNITLPATAPYGTPIKWESDHPEIIDVTEKANEGYDSTPAGVVTRPAEKTDVKLTASIESIADIKKEITVTVLPKAQEVKETDLTDYMMAYFVGDGAGQEKIYFATSRDGLNWEEINDAQPMLESTLGEKGVRDPYILRSAEGDKFYLIATDLCIGAGKGWSAAQTAGSQAIMVWESTDLVNWSDQRMVTVSADLDAGCTWAPEAYYDDKTGEYILFWASKVEDDDYSKQRIYYAKTRDFYSFTEPEVWIDMDGISTIDTTVVRDDDGTYYRFTKNENGDQKRIFMEKSKSMLGEWTPVESTSLYNEQWVEGPCCFRFNSDDRENAKAQWCLLLDNFGAGGYYPIVTSNLNADNVEFTKLDANLPSKQIPRHGTVMPITTAEYQALMDRYGTATINDDSIPDYVKTGYELPSKVKVTMAGETNEADVTWTTTNDAFKKTGTVTVEGTIPSLNNRTVKKTVEVVAPDLIYFIDSGVGSWNKDRPESGDYNKVSKVDGVTLRNTVPDQEYDGTKGNWGIVGVDSAVGNRTSATDSIYTNGWWAKTNQDCEYVLPLESGTYEATGYFSEWWWSAGSFRRMNFYATYTNDSGKTVKSELVTADVDASANVKAVLTFDVRNVADATEVHLISTKSGSADPVIAGLAVRKLADGAAVEAARKEAVTAIDSITVTPASKTLYTGDTEKITINYPEGLDEKLAAAKMSVASIKYRSSRSATASVASNGTITAKAAGTATITTTITYDDGNKKELKSEITVETKQAVDPTPTPTPTPDPSGDQTTDRNQNGNGDQNANGNQNTNGTQNETPAAETTIRLDKKSLTLGVKEKYNLKATVEGAAKGQAVTYSTSKSSVATVSANGKVTAKKKGTATITAKTADGKTATCKITVKAAPKKVIIKKTKLTVKKGNRVKIKVQLPKNTASNKITFTSSNKKVAKVDTTGKVTGVKAGKAKITVKTFNGKKKVVTVTVKK</sequence>
<organism evidence="6 7">
    <name type="scientific">Roseburia zhanii</name>
    <dbReference type="NCBI Taxonomy" id="2763064"/>
    <lineage>
        <taxon>Bacteria</taxon>
        <taxon>Bacillati</taxon>
        <taxon>Bacillota</taxon>
        <taxon>Clostridia</taxon>
        <taxon>Lachnospirales</taxon>
        <taxon>Lachnospiraceae</taxon>
        <taxon>Roseburia</taxon>
    </lineage>
</organism>
<proteinExistence type="predicted"/>
<evidence type="ECO:0000256" key="2">
    <source>
        <dbReference type="ARBA" id="ARBA00023295"/>
    </source>
</evidence>
<gene>
    <name evidence="6" type="ORF">H8S17_07905</name>
</gene>
<evidence type="ECO:0000259" key="5">
    <source>
        <dbReference type="SMART" id="SM00635"/>
    </source>
</evidence>
<dbReference type="Gene3D" id="2.115.10.20">
    <property type="entry name" value="Glycosyl hydrolase domain, family 43"/>
    <property type="match status" value="1"/>
</dbReference>
<dbReference type="SUPFAM" id="SSF49373">
    <property type="entry name" value="Invasin/intimin cell-adhesion fragments"/>
    <property type="match status" value="3"/>
</dbReference>
<dbReference type="SMART" id="SM00635">
    <property type="entry name" value="BID_2"/>
    <property type="match status" value="3"/>
</dbReference>
<protein>
    <submittedName>
        <fullName evidence="6">Ig-like domain-containing protein</fullName>
    </submittedName>
</protein>
<reference evidence="6" key="1">
    <citation type="submission" date="2020-08" db="EMBL/GenBank/DDBJ databases">
        <title>Genome public.</title>
        <authorList>
            <person name="Liu C."/>
            <person name="Sun Q."/>
        </authorList>
    </citation>
    <scope>NUCLEOTIDE SEQUENCE</scope>
    <source>
        <strain evidence="6">BX1005</strain>
    </source>
</reference>
<dbReference type="InterPro" id="IPR050727">
    <property type="entry name" value="GH43_arabinanases"/>
</dbReference>
<keyword evidence="1" id="KW-0378">Hydrolase</keyword>
<feature type="domain" description="BIG2" evidence="5">
    <location>
        <begin position="1328"/>
        <end position="1415"/>
    </location>
</feature>
<feature type="compositionally biased region" description="Low complexity" evidence="3">
    <location>
        <begin position="1437"/>
        <end position="1466"/>
    </location>
</feature>
<keyword evidence="2" id="KW-0326">Glycosidase</keyword>
<dbReference type="SUPFAM" id="SSF49899">
    <property type="entry name" value="Concanavalin A-like lectins/glucanases"/>
    <property type="match status" value="1"/>
</dbReference>
<dbReference type="Pfam" id="PF02368">
    <property type="entry name" value="Big_2"/>
    <property type="match status" value="2"/>
</dbReference>
<comment type="caution">
    <text evidence="6">The sequence shown here is derived from an EMBL/GenBank/DDBJ whole genome shotgun (WGS) entry which is preliminary data.</text>
</comment>
<dbReference type="Gene3D" id="2.60.120.200">
    <property type="match status" value="1"/>
</dbReference>
<evidence type="ECO:0000313" key="7">
    <source>
        <dbReference type="Proteomes" id="UP000606720"/>
    </source>
</evidence>
<evidence type="ECO:0000256" key="1">
    <source>
        <dbReference type="ARBA" id="ARBA00022801"/>
    </source>
</evidence>
<dbReference type="EMBL" id="JACOPH010000005">
    <property type="protein sequence ID" value="MBC5714130.1"/>
    <property type="molecule type" value="Genomic_DNA"/>
</dbReference>
<keyword evidence="4" id="KW-0732">Signal</keyword>
<dbReference type="InterPro" id="IPR003343">
    <property type="entry name" value="Big_2"/>
</dbReference>
<name>A0A923RTR2_9FIRM</name>
<dbReference type="CDD" id="cd08983">
    <property type="entry name" value="GH43_Bt3655-like"/>
    <property type="match status" value="1"/>
</dbReference>
<keyword evidence="7" id="KW-1185">Reference proteome</keyword>
<dbReference type="GO" id="GO:0016798">
    <property type="term" value="F:hydrolase activity, acting on glycosyl bonds"/>
    <property type="evidence" value="ECO:0007669"/>
    <property type="project" value="UniProtKB-KW"/>
</dbReference>
<evidence type="ECO:0000256" key="3">
    <source>
        <dbReference type="SAM" id="MobiDB-lite"/>
    </source>
</evidence>
<dbReference type="InterPro" id="IPR011081">
    <property type="entry name" value="Big_4"/>
</dbReference>
<feature type="domain" description="BIG2" evidence="5">
    <location>
        <begin position="1471"/>
        <end position="1547"/>
    </location>
</feature>
<evidence type="ECO:0000313" key="6">
    <source>
        <dbReference type="EMBL" id="MBC5714130.1"/>
    </source>
</evidence>
<dbReference type="InterPro" id="IPR013320">
    <property type="entry name" value="ConA-like_dom_sf"/>
</dbReference>
<accession>A0A923RTR2</accession>
<dbReference type="InterPro" id="IPR023296">
    <property type="entry name" value="Glyco_hydro_beta-prop_sf"/>
</dbReference>
<feature type="chain" id="PRO_5037218868" evidence="4">
    <location>
        <begin position="30"/>
        <end position="1632"/>
    </location>
</feature>
<dbReference type="InterPro" id="IPR046780">
    <property type="entry name" value="aBig_2"/>
</dbReference>
<feature type="domain" description="BIG2" evidence="5">
    <location>
        <begin position="1552"/>
        <end position="1628"/>
    </location>
</feature>
<dbReference type="InterPro" id="IPR008964">
    <property type="entry name" value="Invasin/intimin_cell_adhesion"/>
</dbReference>
<dbReference type="SUPFAM" id="SSF75005">
    <property type="entry name" value="Arabinanase/levansucrase/invertase"/>
    <property type="match status" value="2"/>
</dbReference>
<feature type="signal peptide" evidence="4">
    <location>
        <begin position="1"/>
        <end position="29"/>
    </location>
</feature>
<dbReference type="Proteomes" id="UP000606720">
    <property type="component" value="Unassembled WGS sequence"/>
</dbReference>
<dbReference type="Gene3D" id="2.60.40.1080">
    <property type="match status" value="3"/>
</dbReference>
<dbReference type="RefSeq" id="WP_186866880.1">
    <property type="nucleotide sequence ID" value="NZ_JACOPH010000005.1"/>
</dbReference>
<dbReference type="PANTHER" id="PTHR43301:SF3">
    <property type="entry name" value="ARABINAN ENDO-1,5-ALPHA-L-ARABINOSIDASE A-RELATED"/>
    <property type="match status" value="1"/>
</dbReference>
<dbReference type="Pfam" id="PF20578">
    <property type="entry name" value="aBig_2"/>
    <property type="match status" value="2"/>
</dbReference>